<dbReference type="InterPro" id="IPR009057">
    <property type="entry name" value="Homeodomain-like_sf"/>
</dbReference>
<keyword evidence="1" id="KW-0547">Nucleotide-binding</keyword>
<dbReference type="Pfam" id="PF25601">
    <property type="entry name" value="AAA_lid_14"/>
    <property type="match status" value="1"/>
</dbReference>
<dbReference type="InterPro" id="IPR058031">
    <property type="entry name" value="AAA_lid_NorR"/>
</dbReference>
<dbReference type="SUPFAM" id="SSF52540">
    <property type="entry name" value="P-loop containing nucleoside triphosphate hydrolases"/>
    <property type="match status" value="1"/>
</dbReference>
<dbReference type="Gene3D" id="3.40.50.2300">
    <property type="match status" value="1"/>
</dbReference>
<dbReference type="SUPFAM" id="SSF46689">
    <property type="entry name" value="Homeodomain-like"/>
    <property type="match status" value="1"/>
</dbReference>
<organism evidence="6 7">
    <name type="scientific">Vibrio quintilis</name>
    <dbReference type="NCBI Taxonomy" id="1117707"/>
    <lineage>
        <taxon>Bacteria</taxon>
        <taxon>Pseudomonadati</taxon>
        <taxon>Pseudomonadota</taxon>
        <taxon>Gammaproteobacteria</taxon>
        <taxon>Vibrionales</taxon>
        <taxon>Vibrionaceae</taxon>
        <taxon>Vibrio</taxon>
    </lineage>
</organism>
<evidence type="ECO:0000256" key="1">
    <source>
        <dbReference type="ARBA" id="ARBA00022741"/>
    </source>
</evidence>
<accession>A0A1M7YU49</accession>
<evidence type="ECO:0000259" key="5">
    <source>
        <dbReference type="PROSITE" id="PS50045"/>
    </source>
</evidence>
<dbReference type="Gene3D" id="3.40.50.300">
    <property type="entry name" value="P-loop containing nucleotide triphosphate hydrolases"/>
    <property type="match status" value="1"/>
</dbReference>
<name>A0A1M7YU49_9VIBR</name>
<dbReference type="InterPro" id="IPR027417">
    <property type="entry name" value="P-loop_NTPase"/>
</dbReference>
<dbReference type="PROSITE" id="PS50045">
    <property type="entry name" value="SIGMA54_INTERACT_4"/>
    <property type="match status" value="1"/>
</dbReference>
<dbReference type="PANTHER" id="PTHR32071">
    <property type="entry name" value="TRANSCRIPTIONAL REGULATORY PROTEIN"/>
    <property type="match status" value="1"/>
</dbReference>
<evidence type="ECO:0000256" key="4">
    <source>
        <dbReference type="ARBA" id="ARBA00023163"/>
    </source>
</evidence>
<dbReference type="CDD" id="cd00156">
    <property type="entry name" value="REC"/>
    <property type="match status" value="1"/>
</dbReference>
<evidence type="ECO:0000256" key="2">
    <source>
        <dbReference type="ARBA" id="ARBA00022840"/>
    </source>
</evidence>
<dbReference type="STRING" id="1117707.VQ7734_01956"/>
<dbReference type="GO" id="GO:0006355">
    <property type="term" value="P:regulation of DNA-templated transcription"/>
    <property type="evidence" value="ECO:0007669"/>
    <property type="project" value="InterPro"/>
</dbReference>
<dbReference type="PANTHER" id="PTHR32071:SF91">
    <property type="entry name" value="TUNGSTATE-RESPONSIVE TWO COMPONENT SIGMA54-DEPENDENT SIGNAL TRANSDUCTION SYSTEM RESPONSE REGULATOR FIS FAMILY"/>
    <property type="match status" value="1"/>
</dbReference>
<gene>
    <name evidence="6" type="primary">vnfA</name>
    <name evidence="6" type="ORF">VQ7734_01956</name>
</gene>
<keyword evidence="4" id="KW-0804">Transcription</keyword>
<dbReference type="CDD" id="cd00009">
    <property type="entry name" value="AAA"/>
    <property type="match status" value="1"/>
</dbReference>
<protein>
    <submittedName>
        <fullName evidence="6">Nitrogen fixation protein VnfA</fullName>
    </submittedName>
</protein>
<dbReference type="Gene3D" id="1.10.10.60">
    <property type="entry name" value="Homeodomain-like"/>
    <property type="match status" value="1"/>
</dbReference>
<keyword evidence="7" id="KW-1185">Reference proteome</keyword>
<dbReference type="Gene3D" id="1.10.8.60">
    <property type="match status" value="1"/>
</dbReference>
<dbReference type="GO" id="GO:0005524">
    <property type="term" value="F:ATP binding"/>
    <property type="evidence" value="ECO:0007669"/>
    <property type="project" value="UniProtKB-KW"/>
</dbReference>
<dbReference type="InterPro" id="IPR011006">
    <property type="entry name" value="CheY-like_superfamily"/>
</dbReference>
<sequence length="477" mass="53943">MPKSTEPNMLNRFRHSFEQCQVLSVLIIESDIETRIALQQIFSSWFSKVSYARNIDEAGQLCLKTHYDLVIFDLFTHHDLKFQAMMNTEFAGSELIICGTQPGISTLALEFDAIIYQPLDTEQIRKVVGRCLERKIESRNNLVLQQDAQKHILASTLIGNSEKTRYLRQLIRQYASSKAAVLIEGELRAGKELTARAIHAAGGRIGPFVPVNCTELKDDASALEKLFGSQNDKTGGRLWLANNGTLFLNSVECLPACAQSALIQLFEHRTFTITHTSTDVLVDIRVIVATTCNLHHAVIEGKFSAELYERLSVLKIHVPPLRERSADLRELFPYLTKRLCSELSLPIPEWIDDHGHFELWDYSWPGNAKELKNLIERCLLLNQSPADYWEEKTQTVPGKSNVVVSVSHSNYIPELSAPPVHGFSGYPGSWSLKEVEQAHIQQVINFHDGNKSAAARELGISRKTLDRKLKEWQSEEH</sequence>
<dbReference type="Pfam" id="PF02954">
    <property type="entry name" value="HTH_8"/>
    <property type="match status" value="1"/>
</dbReference>
<dbReference type="EMBL" id="FRFG01000022">
    <property type="protein sequence ID" value="SHO56187.1"/>
    <property type="molecule type" value="Genomic_DNA"/>
</dbReference>
<dbReference type="InterPro" id="IPR002078">
    <property type="entry name" value="Sigma_54_int"/>
</dbReference>
<dbReference type="GO" id="GO:0043565">
    <property type="term" value="F:sequence-specific DNA binding"/>
    <property type="evidence" value="ECO:0007669"/>
    <property type="project" value="InterPro"/>
</dbReference>
<keyword evidence="2" id="KW-0067">ATP-binding</keyword>
<feature type="domain" description="Sigma-54 factor interaction" evidence="5">
    <location>
        <begin position="157"/>
        <end position="380"/>
    </location>
</feature>
<proteinExistence type="predicted"/>
<evidence type="ECO:0000256" key="3">
    <source>
        <dbReference type="ARBA" id="ARBA00023015"/>
    </source>
</evidence>
<dbReference type="InterPro" id="IPR002197">
    <property type="entry name" value="HTH_Fis"/>
</dbReference>
<evidence type="ECO:0000313" key="7">
    <source>
        <dbReference type="Proteomes" id="UP000184600"/>
    </source>
</evidence>
<dbReference type="AlphaFoldDB" id="A0A1M7YU49"/>
<reference evidence="7" key="1">
    <citation type="submission" date="2016-12" db="EMBL/GenBank/DDBJ databases">
        <authorList>
            <person name="Rodrigo-Torres L."/>
            <person name="Arahal R.D."/>
            <person name="Lucena T."/>
        </authorList>
    </citation>
    <scope>NUCLEOTIDE SEQUENCE [LARGE SCALE GENOMIC DNA]</scope>
</reference>
<dbReference type="Proteomes" id="UP000184600">
    <property type="component" value="Unassembled WGS sequence"/>
</dbReference>
<keyword evidence="3" id="KW-0805">Transcription regulation</keyword>
<dbReference type="PRINTS" id="PR01590">
    <property type="entry name" value="HTHFIS"/>
</dbReference>
<evidence type="ECO:0000313" key="6">
    <source>
        <dbReference type="EMBL" id="SHO56187.1"/>
    </source>
</evidence>
<dbReference type="Pfam" id="PF00158">
    <property type="entry name" value="Sigma54_activat"/>
    <property type="match status" value="1"/>
</dbReference>
<dbReference type="SUPFAM" id="SSF52172">
    <property type="entry name" value="CheY-like"/>
    <property type="match status" value="1"/>
</dbReference>